<keyword evidence="2 4" id="KW-1005">Bacterial flagellum biogenesis</keyword>
<keyword evidence="1 4" id="KW-0963">Cytoplasm</keyword>
<gene>
    <name evidence="4" type="primary">fliW</name>
    <name evidence="5" type="ORF">CHCC16736_3959</name>
</gene>
<dbReference type="EMBL" id="NILC01000004">
    <property type="protein sequence ID" value="TWL33147.1"/>
    <property type="molecule type" value="Genomic_DNA"/>
</dbReference>
<proteinExistence type="inferred from homology"/>
<comment type="function">
    <text evidence="4">Acts as an anti-CsrA protein, binds CsrA and prevents it from repressing translation of its target genes, one of which is flagellin. Binds to flagellin and participates in the assembly of the flagellum.</text>
</comment>
<dbReference type="InterPro" id="IPR024046">
    <property type="entry name" value="Flagellar_assmbl_FliW_dom_sf"/>
</dbReference>
<evidence type="ECO:0000256" key="2">
    <source>
        <dbReference type="ARBA" id="ARBA00022795"/>
    </source>
</evidence>
<comment type="similarity">
    <text evidence="4">Belongs to the FliW family.</text>
</comment>
<evidence type="ECO:0000313" key="5">
    <source>
        <dbReference type="EMBL" id="TWL33147.1"/>
    </source>
</evidence>
<dbReference type="SUPFAM" id="SSF141457">
    <property type="entry name" value="BH3618-like"/>
    <property type="match status" value="1"/>
</dbReference>
<comment type="subunit">
    <text evidence="4">Interacts with translational regulator CsrA and flagellin(s).</text>
</comment>
<dbReference type="NCBIfam" id="NF009793">
    <property type="entry name" value="PRK13285.1-1"/>
    <property type="match status" value="1"/>
</dbReference>
<dbReference type="GO" id="GO:0044780">
    <property type="term" value="P:bacterial-type flagellum assembly"/>
    <property type="evidence" value="ECO:0007669"/>
    <property type="project" value="UniProtKB-UniRule"/>
</dbReference>
<comment type="subcellular location">
    <subcellularLocation>
        <location evidence="4">Cytoplasm</location>
    </subcellularLocation>
</comment>
<accession>A0A1Y0YKM7</accession>
<keyword evidence="5" id="KW-0969">Cilium</keyword>
<comment type="caution">
    <text evidence="5">The sequence shown here is derived from an EMBL/GenBank/DDBJ whole genome shotgun (WGS) entry which is preliminary data.</text>
</comment>
<dbReference type="Proteomes" id="UP000435910">
    <property type="component" value="Unassembled WGS sequence"/>
</dbReference>
<dbReference type="AlphaFoldDB" id="A0A1Y0YKM7"/>
<dbReference type="GO" id="GO:0006417">
    <property type="term" value="P:regulation of translation"/>
    <property type="evidence" value="ECO:0007669"/>
    <property type="project" value="UniProtKB-KW"/>
</dbReference>
<keyword evidence="5" id="KW-0966">Cell projection</keyword>
<evidence type="ECO:0000256" key="1">
    <source>
        <dbReference type="ARBA" id="ARBA00022490"/>
    </source>
</evidence>
<organism evidence="5 6">
    <name type="scientific">Bacillus licheniformis</name>
    <dbReference type="NCBI Taxonomy" id="1402"/>
    <lineage>
        <taxon>Bacteria</taxon>
        <taxon>Bacillati</taxon>
        <taxon>Bacillota</taxon>
        <taxon>Bacilli</taxon>
        <taxon>Bacillales</taxon>
        <taxon>Bacillaceae</taxon>
        <taxon>Bacillus</taxon>
    </lineage>
</organism>
<reference evidence="5 6" key="1">
    <citation type="submission" date="2019-06" db="EMBL/GenBank/DDBJ databases">
        <title>Genome sequence analysis of &gt;100 Bacillus licheniformis strains suggests intrinsic resistance to this species.</title>
        <authorList>
            <person name="Wels M."/>
            <person name="Siezen R.J."/>
            <person name="Johansen E."/>
            <person name="Stuer-Lauridsen B."/>
            <person name="Bjerre K."/>
            <person name="Nielsen B.K.K."/>
        </authorList>
    </citation>
    <scope>NUCLEOTIDE SEQUENCE [LARGE SCALE GENOMIC DNA]</scope>
    <source>
        <strain evidence="5 6">BAC-16736</strain>
    </source>
</reference>
<dbReference type="GO" id="GO:0005737">
    <property type="term" value="C:cytoplasm"/>
    <property type="evidence" value="ECO:0007669"/>
    <property type="project" value="UniProtKB-SubCell"/>
</dbReference>
<dbReference type="InterPro" id="IPR003775">
    <property type="entry name" value="Flagellar_assembly_factor_FliW"/>
</dbReference>
<protein>
    <recommendedName>
        <fullName evidence="4">Flagellar assembly factor FliW</fullName>
    </recommendedName>
</protein>
<dbReference type="PANTHER" id="PTHR39190:SF1">
    <property type="entry name" value="FLAGELLAR ASSEMBLY FACTOR FLIW"/>
    <property type="match status" value="1"/>
</dbReference>
<evidence type="ECO:0000256" key="3">
    <source>
        <dbReference type="ARBA" id="ARBA00022845"/>
    </source>
</evidence>
<dbReference type="HAMAP" id="MF_01185">
    <property type="entry name" value="FliW"/>
    <property type="match status" value="1"/>
</dbReference>
<keyword evidence="5" id="KW-0282">Flagellum</keyword>
<keyword evidence="4" id="KW-0143">Chaperone</keyword>
<sequence length="144" mass="16177">MMIIKTKYHGETQIQEDQTIVFKNGLPGFTGEKKFVILPLSEDSPFVVLQSVQSEELAFIVASPFVFFKDYGFDLDETTVELLEIESAEDVEVMAILTIEEPFEKSTANLMAPIVVNRRKMLAKQVILHDSSYLTKQPIGGEAC</sequence>
<dbReference type="Gene3D" id="2.30.290.10">
    <property type="entry name" value="BH3618-like"/>
    <property type="match status" value="1"/>
</dbReference>
<dbReference type="PANTHER" id="PTHR39190">
    <property type="entry name" value="FLAGELLAR ASSEMBLY FACTOR FLIW"/>
    <property type="match status" value="1"/>
</dbReference>
<name>A0A1Y0YKM7_BACLI</name>
<evidence type="ECO:0000313" key="6">
    <source>
        <dbReference type="Proteomes" id="UP000435910"/>
    </source>
</evidence>
<keyword evidence="3 4" id="KW-0810">Translation regulation</keyword>
<evidence type="ECO:0000256" key="4">
    <source>
        <dbReference type="HAMAP-Rule" id="MF_01185"/>
    </source>
</evidence>
<dbReference type="Pfam" id="PF02623">
    <property type="entry name" value="FliW"/>
    <property type="match status" value="1"/>
</dbReference>
<dbReference type="OMA" id="DVAVFCI"/>